<dbReference type="SUPFAM" id="SSF48371">
    <property type="entry name" value="ARM repeat"/>
    <property type="match status" value="1"/>
</dbReference>
<dbReference type="GO" id="GO:0034198">
    <property type="term" value="P:cellular response to amino acid starvation"/>
    <property type="evidence" value="ECO:0007669"/>
    <property type="project" value="TreeGrafter"/>
</dbReference>
<feature type="domain" description="Gcn1 N-terminal" evidence="2">
    <location>
        <begin position="398"/>
        <end position="749"/>
    </location>
</feature>
<dbReference type="Pfam" id="PF24916">
    <property type="entry name" value="HEAT_GCN1_fung"/>
    <property type="match status" value="1"/>
</dbReference>
<feature type="domain" description="GCN1-like HEAT repeats" evidence="3">
    <location>
        <begin position="952"/>
        <end position="1069"/>
    </location>
</feature>
<protein>
    <submittedName>
        <fullName evidence="5">Uncharacterized protein</fullName>
    </submittedName>
</protein>
<organism evidence="5 6">
    <name type="scientific">Asterophora parasitica</name>
    <dbReference type="NCBI Taxonomy" id="117018"/>
    <lineage>
        <taxon>Eukaryota</taxon>
        <taxon>Fungi</taxon>
        <taxon>Dikarya</taxon>
        <taxon>Basidiomycota</taxon>
        <taxon>Agaricomycotina</taxon>
        <taxon>Agaricomycetes</taxon>
        <taxon>Agaricomycetidae</taxon>
        <taxon>Agaricales</taxon>
        <taxon>Tricholomatineae</taxon>
        <taxon>Lyophyllaceae</taxon>
        <taxon>Asterophora</taxon>
    </lineage>
</organism>
<reference evidence="5" key="1">
    <citation type="submission" date="2020-07" db="EMBL/GenBank/DDBJ databases">
        <authorList>
            <person name="Nieuwenhuis M."/>
            <person name="Van De Peppel L.J.J."/>
        </authorList>
    </citation>
    <scope>NUCLEOTIDE SEQUENCE</scope>
    <source>
        <strain evidence="5">AP01</strain>
        <tissue evidence="5">Mycelium</tissue>
    </source>
</reference>
<accession>A0A9P7G897</accession>
<evidence type="ECO:0000313" key="6">
    <source>
        <dbReference type="Proteomes" id="UP000775547"/>
    </source>
</evidence>
<dbReference type="AlphaFoldDB" id="A0A9P7G897"/>
<reference evidence="5" key="2">
    <citation type="submission" date="2021-10" db="EMBL/GenBank/DDBJ databases">
        <title>Phylogenomics reveals ancestral predisposition of the termite-cultivated fungus Termitomyces towards a domesticated lifestyle.</title>
        <authorList>
            <person name="Auxier B."/>
            <person name="Grum-Grzhimaylo A."/>
            <person name="Cardenas M.E."/>
            <person name="Lodge J.D."/>
            <person name="Laessoe T."/>
            <person name="Pedersen O."/>
            <person name="Smith M.E."/>
            <person name="Kuyper T.W."/>
            <person name="Franco-Molano E.A."/>
            <person name="Baroni T.J."/>
            <person name="Aanen D.K."/>
        </authorList>
    </citation>
    <scope>NUCLEOTIDE SEQUENCE</scope>
    <source>
        <strain evidence="5">AP01</strain>
        <tissue evidence="5">Mycelium</tissue>
    </source>
</reference>
<feature type="domain" description="Stalled ribosome sensor GCN1-like N-terminal" evidence="4">
    <location>
        <begin position="262"/>
        <end position="380"/>
    </location>
</feature>
<name>A0A9P7G897_9AGAR</name>
<evidence type="ECO:0000256" key="1">
    <source>
        <dbReference type="ARBA" id="ARBA00022737"/>
    </source>
</evidence>
<evidence type="ECO:0000259" key="3">
    <source>
        <dbReference type="Pfam" id="PF24916"/>
    </source>
</evidence>
<dbReference type="GO" id="GO:0019887">
    <property type="term" value="F:protein kinase regulator activity"/>
    <property type="evidence" value="ECO:0007669"/>
    <property type="project" value="TreeGrafter"/>
</dbReference>
<gene>
    <name evidence="5" type="ORF">DXG03_002618</name>
</gene>
<dbReference type="InterPro" id="IPR056810">
    <property type="entry name" value="GNC1-like_N"/>
</dbReference>
<dbReference type="Proteomes" id="UP000775547">
    <property type="component" value="Unassembled WGS sequence"/>
</dbReference>
<dbReference type="OrthoDB" id="3057860at2759"/>
<dbReference type="InterPro" id="IPR056809">
    <property type="entry name" value="HEAT_GCN1_fung"/>
</dbReference>
<sequence>MDDPDSPSNGFSWQRDRVLNDWQQSLEYAQGVLLGAKSKTRAQFLEDELLSLAKHADLNLTQIMDIFKLLTLTYPRYPDVASREAVEAVGMELIRRDELRGSPDGPIGEVKLGVAEQIIGWLSTEVARLAKRGSPSSYASSDLFVLLSWSCGIYTVCVNANPEISSTNVWRVLVGSMATLLDMLNASNAKSSLLQGALVRVRRALRSAGEKLHTVISTLLAISKSSQSPFRMISLLGVAISVLIRLKSVDTPSSARLPEELKSEILASYSSNVLLSKTIVPSYISAAYRDFTSAFALEKDFTETILPAVEKALLRSPEISLPVVSDFLAAYSHPLTTETFKRILTQTINSAKSSNAQTRTLSIQLFQALLPTSSSDELSALAVAELLALPKSGKTAGPDHRVALYSMLAFLTPSSSVSAALIQTTTPLLAKETHEGATTVLAGALPAHLVFLLSTGTGVAQETVALIAKEMGSVKPSVRRAFCALAGAVFVGEGLDFGVSPGLEFSKALVPALEGSLKSVAANPLGVGAGPLEAYVAAAVLLGPLAKTKKFDDVISKNATLGSIVASSMKTSFLLWDKVYQKIAYATDEKWLLSAWEAAFVYFKAEFGKNELLRTQLGLVLLHLSLDGTTPQTRREVNVVVSRCAARFPELTNRVVRDGLSAFLARGIPSSAKSAEDGGQPWNKHSRLSTLLLSAINLPDEIELTVREDLIVKLIILGHHHLVCGKSRQTWIDLSQKARTDPHDLATKHLDKLLKLILESSAVDAKYGFADSSYSAVSTLAFVAPETFLPRIMEQLQTDLNPTIINSLTESDLGIWLTPEGTTYIDVLANKNDAKITTKGKDAELAKWDEEIRKNIANKKAATKTLTKQQQALVTAQLEEEAKIRQHVVSVQANLRRGLSFARSLVAARTDQFRAQVSKVATLLLEGALEKGSLLVDREAFDTYLELAKCSSDRLDTLRSWIGVATLRSLDIESVPEELKSEPLNSLIIRVLYRLRTLSEQAPFDAATFSYAYPLLGQVLLKGGISAVEEEEALEQVALSLAIIKFHSGELLDSAFPRVQTLEKLLHVIRHQPKLGKDASSTLIDIGEAIQATTSEEELSVLFRGTLMQEVYVRSSCLQTLQPFDLTDLDWSPEILIAGHDEDEQNARLARHLWEDNGLDVPEQFLDTLLSFLGHDNAYVRSGTAAAIAESVEHWPQTIQKSVLVLQDFYREKA</sequence>
<proteinExistence type="predicted"/>
<dbReference type="InterPro" id="IPR016024">
    <property type="entry name" value="ARM-type_fold"/>
</dbReference>
<evidence type="ECO:0000259" key="4">
    <source>
        <dbReference type="Pfam" id="PF24993"/>
    </source>
</evidence>
<comment type="caution">
    <text evidence="5">The sequence shown here is derived from an EMBL/GenBank/DDBJ whole genome shotgun (WGS) entry which is preliminary data.</text>
</comment>
<dbReference type="Pfam" id="PF24993">
    <property type="entry name" value="GNC1_N"/>
    <property type="match status" value="1"/>
</dbReference>
<dbReference type="GO" id="GO:0006417">
    <property type="term" value="P:regulation of translation"/>
    <property type="evidence" value="ECO:0007669"/>
    <property type="project" value="TreeGrafter"/>
</dbReference>
<dbReference type="PANTHER" id="PTHR23346:SF7">
    <property type="entry name" value="STALLED RIBOSOME SENSOR GCN1"/>
    <property type="match status" value="1"/>
</dbReference>
<dbReference type="PANTHER" id="PTHR23346">
    <property type="entry name" value="TRANSLATIONAL ACTIVATOR GCN1-RELATED"/>
    <property type="match status" value="1"/>
</dbReference>
<keyword evidence="6" id="KW-1185">Reference proteome</keyword>
<dbReference type="GO" id="GO:0005829">
    <property type="term" value="C:cytosol"/>
    <property type="evidence" value="ECO:0007669"/>
    <property type="project" value="TreeGrafter"/>
</dbReference>
<evidence type="ECO:0000313" key="5">
    <source>
        <dbReference type="EMBL" id="KAG5642517.1"/>
    </source>
</evidence>
<keyword evidence="1" id="KW-0677">Repeat</keyword>
<dbReference type="InterPro" id="IPR022716">
    <property type="entry name" value="Gcn1_N"/>
</dbReference>
<dbReference type="EMBL" id="JABCKV010000179">
    <property type="protein sequence ID" value="KAG5642517.1"/>
    <property type="molecule type" value="Genomic_DNA"/>
</dbReference>
<dbReference type="Pfam" id="PF12074">
    <property type="entry name" value="Gcn1_N"/>
    <property type="match status" value="1"/>
</dbReference>
<evidence type="ECO:0000259" key="2">
    <source>
        <dbReference type="Pfam" id="PF12074"/>
    </source>
</evidence>